<evidence type="ECO:0000256" key="1">
    <source>
        <dbReference type="ARBA" id="ARBA00004651"/>
    </source>
</evidence>
<keyword evidence="6 7" id="KW-0472">Membrane</keyword>
<dbReference type="GO" id="GO:0005886">
    <property type="term" value="C:plasma membrane"/>
    <property type="evidence" value="ECO:0007669"/>
    <property type="project" value="UniProtKB-SubCell"/>
</dbReference>
<sequence length="177" mass="19520">MRRAAALRISTLLALTGVWVLLWGTYSAANALSGVLVALTITWLLPMPPVPVQGRVHPLSVLRLLIRVTWYLVVSSVQVSWLAIKPGPPPPAGVLRAQVSIKSDLVLVLAVNILTMIPGSIVLEIDQVRRVFYCHVVDVGSDRAIGRFYRQVAEVERLLMAAYERDDDWRPFEGASA</sequence>
<comment type="subcellular location">
    <subcellularLocation>
        <location evidence="1">Cell membrane</location>
        <topology evidence="1">Multi-pass membrane protein</topology>
    </subcellularLocation>
</comment>
<dbReference type="AlphaFoldDB" id="A0A1A2ZEE1"/>
<accession>A0A1A2ZEE1</accession>
<dbReference type="NCBIfam" id="NF006521">
    <property type="entry name" value="PRK08965.1-5"/>
    <property type="match status" value="1"/>
</dbReference>
<organism evidence="8 9">
    <name type="scientific">Mycobacterium kyorinense</name>
    <dbReference type="NCBI Taxonomy" id="487514"/>
    <lineage>
        <taxon>Bacteria</taxon>
        <taxon>Bacillati</taxon>
        <taxon>Actinomycetota</taxon>
        <taxon>Actinomycetes</taxon>
        <taxon>Mycobacteriales</taxon>
        <taxon>Mycobacteriaceae</taxon>
        <taxon>Mycobacterium</taxon>
    </lineage>
</organism>
<evidence type="ECO:0000313" key="8">
    <source>
        <dbReference type="EMBL" id="OBI47461.1"/>
    </source>
</evidence>
<evidence type="ECO:0000256" key="7">
    <source>
        <dbReference type="SAM" id="Phobius"/>
    </source>
</evidence>
<comment type="caution">
    <text evidence="8">The sequence shown here is derived from an EMBL/GenBank/DDBJ whole genome shotgun (WGS) entry which is preliminary data.</text>
</comment>
<evidence type="ECO:0000256" key="4">
    <source>
        <dbReference type="ARBA" id="ARBA00022692"/>
    </source>
</evidence>
<dbReference type="RefSeq" id="WP_065014221.1">
    <property type="nucleotide sequence ID" value="NZ_LZKJ01000087.1"/>
</dbReference>
<keyword evidence="3" id="KW-1003">Cell membrane</keyword>
<keyword evidence="4 7" id="KW-0812">Transmembrane</keyword>
<dbReference type="PANTHER" id="PTHR34584">
    <property type="entry name" value="NA(+)/H(+) ANTIPORTER SUBUNIT E1"/>
    <property type="match status" value="1"/>
</dbReference>
<evidence type="ECO:0000256" key="6">
    <source>
        <dbReference type="ARBA" id="ARBA00023136"/>
    </source>
</evidence>
<keyword evidence="5 7" id="KW-1133">Transmembrane helix</keyword>
<reference evidence="9" key="1">
    <citation type="submission" date="2016-06" db="EMBL/GenBank/DDBJ databases">
        <authorList>
            <person name="Sutton G."/>
            <person name="Brinkac L."/>
            <person name="Sanka R."/>
            <person name="Adams M."/>
            <person name="Lau E."/>
            <person name="Sam S."/>
            <person name="Sreng N."/>
            <person name="Him V."/>
            <person name="Kerleguer A."/>
            <person name="Cheng S."/>
        </authorList>
    </citation>
    <scope>NUCLEOTIDE SEQUENCE [LARGE SCALE GENOMIC DNA]</scope>
    <source>
        <strain evidence="9">E861</strain>
    </source>
</reference>
<protein>
    <submittedName>
        <fullName evidence="8">Na+/H+ antiporter subunit E</fullName>
    </submittedName>
</protein>
<comment type="similarity">
    <text evidence="2">Belongs to the CPA3 antiporters (TC 2.A.63) subunit E family.</text>
</comment>
<name>A0A1A2ZEE1_9MYCO</name>
<evidence type="ECO:0000256" key="3">
    <source>
        <dbReference type="ARBA" id="ARBA00022475"/>
    </source>
</evidence>
<dbReference type="PANTHER" id="PTHR34584:SF1">
    <property type="entry name" value="NA(+)_H(+) ANTIPORTER SUBUNIT E1"/>
    <property type="match status" value="1"/>
</dbReference>
<dbReference type="InterPro" id="IPR002758">
    <property type="entry name" value="Cation_antiport_E"/>
</dbReference>
<feature type="transmembrane region" description="Helical" evidence="7">
    <location>
        <begin position="104"/>
        <end position="123"/>
    </location>
</feature>
<dbReference type="Pfam" id="PF01899">
    <property type="entry name" value="MNHE"/>
    <property type="match status" value="1"/>
</dbReference>
<dbReference type="EMBL" id="LZKJ01000087">
    <property type="protein sequence ID" value="OBI47461.1"/>
    <property type="molecule type" value="Genomic_DNA"/>
</dbReference>
<proteinExistence type="inferred from homology"/>
<gene>
    <name evidence="8" type="ORF">A5707_19470</name>
</gene>
<evidence type="ECO:0000313" key="9">
    <source>
        <dbReference type="Proteomes" id="UP000093592"/>
    </source>
</evidence>
<evidence type="ECO:0000256" key="5">
    <source>
        <dbReference type="ARBA" id="ARBA00022989"/>
    </source>
</evidence>
<evidence type="ECO:0000256" key="2">
    <source>
        <dbReference type="ARBA" id="ARBA00006228"/>
    </source>
</evidence>
<dbReference type="OrthoDB" id="3556991at2"/>
<dbReference type="GO" id="GO:0008324">
    <property type="term" value="F:monoatomic cation transmembrane transporter activity"/>
    <property type="evidence" value="ECO:0007669"/>
    <property type="project" value="InterPro"/>
</dbReference>
<dbReference type="Proteomes" id="UP000093592">
    <property type="component" value="Unassembled WGS sequence"/>
</dbReference>